<dbReference type="PANTHER" id="PTHR22455:SF10">
    <property type="entry name" value="CILIA- AND FLAGELLA-ASSOCIATED PROTEIN 91"/>
    <property type="match status" value="1"/>
</dbReference>
<feature type="region of interest" description="Disordered" evidence="1">
    <location>
        <begin position="851"/>
        <end position="870"/>
    </location>
</feature>
<evidence type="ECO:0000313" key="2">
    <source>
        <dbReference type="EMBL" id="GAU90819.1"/>
    </source>
</evidence>
<reference evidence="2 3" key="1">
    <citation type="journal article" date="2016" name="Nat. Commun.">
        <title>Extremotolerant tardigrade genome and improved radiotolerance of human cultured cells by tardigrade-unique protein.</title>
        <authorList>
            <person name="Hashimoto T."/>
            <person name="Horikawa D.D."/>
            <person name="Saito Y."/>
            <person name="Kuwahara H."/>
            <person name="Kozuka-Hata H."/>
            <person name="Shin-I T."/>
            <person name="Minakuchi Y."/>
            <person name="Ohishi K."/>
            <person name="Motoyama A."/>
            <person name="Aizu T."/>
            <person name="Enomoto A."/>
            <person name="Kondo K."/>
            <person name="Tanaka S."/>
            <person name="Hara Y."/>
            <person name="Koshikawa S."/>
            <person name="Sagara H."/>
            <person name="Miura T."/>
            <person name="Yokobori S."/>
            <person name="Miyagawa K."/>
            <person name="Suzuki Y."/>
            <person name="Kubo T."/>
            <person name="Oyama M."/>
            <person name="Kohara Y."/>
            <person name="Fujiyama A."/>
            <person name="Arakawa K."/>
            <person name="Katayama T."/>
            <person name="Toyoda A."/>
            <person name="Kunieda T."/>
        </authorList>
    </citation>
    <scope>NUCLEOTIDE SEQUENCE [LARGE SCALE GENOMIC DNA]</scope>
    <source>
        <strain evidence="2 3">YOKOZUNA-1</strain>
    </source>
</reference>
<evidence type="ECO:0000313" key="3">
    <source>
        <dbReference type="Proteomes" id="UP000186922"/>
    </source>
</evidence>
<protein>
    <submittedName>
        <fullName evidence="2">Uncharacterized protein</fullName>
    </submittedName>
</protein>
<gene>
    <name evidence="2" type="primary">RvY_03182-1</name>
    <name evidence="2" type="synonym">RvY_03182.1</name>
    <name evidence="2" type="ORF">RvY_03182</name>
</gene>
<dbReference type="InterPro" id="IPR026720">
    <property type="entry name" value="CFAP91"/>
</dbReference>
<dbReference type="PROSITE" id="PS50096">
    <property type="entry name" value="IQ"/>
    <property type="match status" value="1"/>
</dbReference>
<name>A0A1D1UM56_RAMVA</name>
<keyword evidence="3" id="KW-1185">Reference proteome</keyword>
<organism evidence="2 3">
    <name type="scientific">Ramazzottius varieornatus</name>
    <name type="common">Water bear</name>
    <name type="synonym">Tardigrade</name>
    <dbReference type="NCBI Taxonomy" id="947166"/>
    <lineage>
        <taxon>Eukaryota</taxon>
        <taxon>Metazoa</taxon>
        <taxon>Ecdysozoa</taxon>
        <taxon>Tardigrada</taxon>
        <taxon>Eutardigrada</taxon>
        <taxon>Parachela</taxon>
        <taxon>Hypsibioidea</taxon>
        <taxon>Ramazzottiidae</taxon>
        <taxon>Ramazzottius</taxon>
    </lineage>
</organism>
<feature type="region of interest" description="Disordered" evidence="1">
    <location>
        <begin position="723"/>
        <end position="742"/>
    </location>
</feature>
<evidence type="ECO:0000256" key="1">
    <source>
        <dbReference type="SAM" id="MobiDB-lite"/>
    </source>
</evidence>
<dbReference type="Proteomes" id="UP000186922">
    <property type="component" value="Unassembled WGS sequence"/>
</dbReference>
<sequence>MTTMAQHHFGRATRERPLDFLYDPISHCSSQRFYLKSKVQAKSQACHLVYVPVFPYMFSCLPKFAAGYYQARDNLSYPSHVDYGYPKPKDAPVQNLLVRARGTDRWQSYQRPHLPNDHLGPARYFDIDKETRLDPHNVSRTDEQKDHLPAEVETRSVGCQTIYRTQSAQTLPTELGDKLRQAFQDFDTIYPQHAQPFTEKTRALIERGVQRQKMRQDIAKLSIASAEDPYKQTKHFQELEKDKWAFLGDEIQEAMNNRFRSFKACIQNSQDYLRYRTSEAQKALVKSEDERFNQEMATVWYDVNIWRRFHQWTKRMTGRKMSLWQTHPPDAQLLRQVPEVFDWEARRYVPFQRKGDIVAGLTWDNQPDFYMDTWEGYSQVFGNLQPGHLRADIYLPLRQSIYGPKGYIKRKYKEAARFDHISFTVDEKDYGVSTVDLNNHRKKQLPPALLRPVPPSKRRLDMLRVTPIDMDRLSAFRAAVIIQKVVRGRGIQKKIQKGTELKQNLIDEVLSNVALTAQAKTEMSRRYVEYRNQARVLLFYQYRCRFIDSFLSCIEAERGTKILQEKHLELSRHIELTKIDRLRRYAETQRRMREAQEAGRRQQEYRRRCETERTVQQFQAGHRFSARRTAESAIVRMERFVSAEAQSTMEKNARKQVMKARDSLQFALNQQERETFVAAMVYGAMIPETQRVLVREAQEAAAQSRRLAVHKAVFQAMSTLSRTSARRNVESGPGRDEEGQEASLVETSISLDNNVRPSHQLDRLSDVYQKNLKRKRHLRRRMDTQRNFSKRLLTKGQQRSLVWRSSKVKWEGSRSKFTSGYQRSSDGAKGHLRKVYLSTENWLARNADSLEPVRSNTNEDGRGQVLDEEEEEEVVVYEPQQLTANDVIKMRLVQAKLNG</sequence>
<accession>A0A1D1UM56</accession>
<dbReference type="PANTHER" id="PTHR22455">
    <property type="entry name" value="CILIA- AND FLAGELLA-ASSOCIATED PROTEIN 91"/>
    <property type="match status" value="1"/>
</dbReference>
<dbReference type="STRING" id="947166.A0A1D1UM56"/>
<comment type="caution">
    <text evidence="2">The sequence shown here is derived from an EMBL/GenBank/DDBJ whole genome shotgun (WGS) entry which is preliminary data.</text>
</comment>
<dbReference type="AlphaFoldDB" id="A0A1D1UM56"/>
<feature type="compositionally biased region" description="Basic and acidic residues" evidence="1">
    <location>
        <begin position="727"/>
        <end position="737"/>
    </location>
</feature>
<proteinExistence type="predicted"/>
<dbReference type="EMBL" id="BDGG01000001">
    <property type="protein sequence ID" value="GAU90819.1"/>
    <property type="molecule type" value="Genomic_DNA"/>
</dbReference>
<dbReference type="OrthoDB" id="567787at2759"/>